<evidence type="ECO:0000256" key="2">
    <source>
        <dbReference type="ARBA" id="ARBA00022679"/>
    </source>
</evidence>
<dbReference type="InterPro" id="IPR004821">
    <property type="entry name" value="Cyt_trans-like"/>
</dbReference>
<feature type="binding site" evidence="9">
    <location>
        <position position="99"/>
    </location>
    <ligand>
        <name>ATP</name>
        <dbReference type="ChEBI" id="CHEBI:30616"/>
    </ligand>
</feature>
<evidence type="ECO:0000256" key="4">
    <source>
        <dbReference type="ARBA" id="ARBA00022741"/>
    </source>
</evidence>
<dbReference type="InterPro" id="IPR001980">
    <property type="entry name" value="PPAT"/>
</dbReference>
<dbReference type="PRINTS" id="PR01020">
    <property type="entry name" value="LPSBIOSNTHSS"/>
</dbReference>
<evidence type="ECO:0000313" key="11">
    <source>
        <dbReference type="EMBL" id="HIQ81170.1"/>
    </source>
</evidence>
<evidence type="ECO:0000256" key="5">
    <source>
        <dbReference type="ARBA" id="ARBA00022840"/>
    </source>
</evidence>
<feature type="binding site" evidence="9">
    <location>
        <position position="74"/>
    </location>
    <ligand>
        <name>substrate</name>
    </ligand>
</feature>
<dbReference type="EC" id="2.7.7.3" evidence="9"/>
<dbReference type="HAMAP" id="MF_00151">
    <property type="entry name" value="PPAT_bact"/>
    <property type="match status" value="1"/>
</dbReference>
<feature type="site" description="Transition state stabilizer" evidence="9">
    <location>
        <position position="18"/>
    </location>
</feature>
<dbReference type="GO" id="GO:0015937">
    <property type="term" value="P:coenzyme A biosynthetic process"/>
    <property type="evidence" value="ECO:0007669"/>
    <property type="project" value="UniProtKB-UniRule"/>
</dbReference>
<evidence type="ECO:0000256" key="3">
    <source>
        <dbReference type="ARBA" id="ARBA00022695"/>
    </source>
</evidence>
<dbReference type="Gene3D" id="3.40.50.620">
    <property type="entry name" value="HUPs"/>
    <property type="match status" value="1"/>
</dbReference>
<sequence>MKRTVICPGSFDPVTLGHVDIIGRAAKMFDHVIVAVLTNLAKQPSFAIEERMYLLKKATKGIENIEVVSFDGLLAEYAKQRGAIAVVKGLRAVSDFEYEFQMSLTNKKLNPNLETVFLTSSAENMYLSSSIVKQVASLGGDITNFVPECIHDEIKGRLYSK</sequence>
<proteinExistence type="inferred from homology"/>
<gene>
    <name evidence="9 11" type="primary">coaD</name>
    <name evidence="11" type="ORF">IAD32_07825</name>
</gene>
<keyword evidence="2 9" id="KW-0808">Transferase</keyword>
<evidence type="ECO:0000256" key="8">
    <source>
        <dbReference type="ARBA" id="ARBA00029346"/>
    </source>
</evidence>
<comment type="catalytic activity">
    <reaction evidence="8 9">
        <text>(R)-4'-phosphopantetheine + ATP + H(+) = 3'-dephospho-CoA + diphosphate</text>
        <dbReference type="Rhea" id="RHEA:19801"/>
        <dbReference type="ChEBI" id="CHEBI:15378"/>
        <dbReference type="ChEBI" id="CHEBI:30616"/>
        <dbReference type="ChEBI" id="CHEBI:33019"/>
        <dbReference type="ChEBI" id="CHEBI:57328"/>
        <dbReference type="ChEBI" id="CHEBI:61723"/>
        <dbReference type="EC" id="2.7.7.3"/>
    </reaction>
</comment>
<dbReference type="PANTHER" id="PTHR21342">
    <property type="entry name" value="PHOSPHOPANTETHEINE ADENYLYLTRANSFERASE"/>
    <property type="match status" value="1"/>
</dbReference>
<dbReference type="GO" id="GO:0005524">
    <property type="term" value="F:ATP binding"/>
    <property type="evidence" value="ECO:0007669"/>
    <property type="project" value="UniProtKB-KW"/>
</dbReference>
<comment type="similarity">
    <text evidence="9">Belongs to the bacterial CoaD family.</text>
</comment>
<keyword evidence="6 9" id="KW-0460">Magnesium</keyword>
<feature type="binding site" evidence="9">
    <location>
        <position position="88"/>
    </location>
    <ligand>
        <name>substrate</name>
    </ligand>
</feature>
<comment type="function">
    <text evidence="9">Reversibly transfers an adenylyl group from ATP to 4'-phosphopantetheine, yielding dephospho-CoA (dPCoA) and pyrophosphate.</text>
</comment>
<dbReference type="GO" id="GO:0005737">
    <property type="term" value="C:cytoplasm"/>
    <property type="evidence" value="ECO:0007669"/>
    <property type="project" value="UniProtKB-SubCell"/>
</dbReference>
<dbReference type="AlphaFoldDB" id="A0A9D1CW63"/>
<feature type="binding site" evidence="9">
    <location>
        <position position="10"/>
    </location>
    <ligand>
        <name>substrate</name>
    </ligand>
</feature>
<feature type="binding site" evidence="9">
    <location>
        <begin position="10"/>
        <end position="11"/>
    </location>
    <ligand>
        <name>ATP</name>
        <dbReference type="ChEBI" id="CHEBI:30616"/>
    </ligand>
</feature>
<accession>A0A9D1CW63</accession>
<evidence type="ECO:0000256" key="6">
    <source>
        <dbReference type="ARBA" id="ARBA00022842"/>
    </source>
</evidence>
<feature type="binding site" evidence="9">
    <location>
        <begin position="124"/>
        <end position="130"/>
    </location>
    <ligand>
        <name>ATP</name>
        <dbReference type="ChEBI" id="CHEBI:30616"/>
    </ligand>
</feature>
<dbReference type="CDD" id="cd02163">
    <property type="entry name" value="PPAT"/>
    <property type="match status" value="1"/>
</dbReference>
<dbReference type="Proteomes" id="UP000886787">
    <property type="component" value="Unassembled WGS sequence"/>
</dbReference>
<evidence type="ECO:0000256" key="9">
    <source>
        <dbReference type="HAMAP-Rule" id="MF_00151"/>
    </source>
</evidence>
<dbReference type="EMBL" id="DVFW01000042">
    <property type="protein sequence ID" value="HIQ81170.1"/>
    <property type="molecule type" value="Genomic_DNA"/>
</dbReference>
<evidence type="ECO:0000313" key="12">
    <source>
        <dbReference type="Proteomes" id="UP000886787"/>
    </source>
</evidence>
<organism evidence="11 12">
    <name type="scientific">Candidatus Scatavimonas merdigallinarum</name>
    <dbReference type="NCBI Taxonomy" id="2840914"/>
    <lineage>
        <taxon>Bacteria</taxon>
        <taxon>Bacillati</taxon>
        <taxon>Bacillota</taxon>
        <taxon>Clostridia</taxon>
        <taxon>Eubacteriales</taxon>
        <taxon>Oscillospiraceae</taxon>
        <taxon>Oscillospiraceae incertae sedis</taxon>
        <taxon>Candidatus Scatavimonas</taxon>
    </lineage>
</organism>
<evidence type="ECO:0000256" key="1">
    <source>
        <dbReference type="ARBA" id="ARBA00022490"/>
    </source>
</evidence>
<keyword evidence="4 9" id="KW-0547">Nucleotide-binding</keyword>
<keyword evidence="5 9" id="KW-0067">ATP-binding</keyword>
<dbReference type="SUPFAM" id="SSF52374">
    <property type="entry name" value="Nucleotidylyl transferase"/>
    <property type="match status" value="1"/>
</dbReference>
<evidence type="ECO:0000259" key="10">
    <source>
        <dbReference type="Pfam" id="PF01467"/>
    </source>
</evidence>
<feature type="domain" description="Cytidyltransferase-like" evidence="10">
    <location>
        <begin position="6"/>
        <end position="134"/>
    </location>
</feature>
<comment type="caution">
    <text evidence="11">The sequence shown here is derived from an EMBL/GenBank/DDBJ whole genome shotgun (WGS) entry which is preliminary data.</text>
</comment>
<keyword evidence="1 9" id="KW-0963">Cytoplasm</keyword>
<feature type="binding site" evidence="9">
    <location>
        <position position="18"/>
    </location>
    <ligand>
        <name>ATP</name>
        <dbReference type="ChEBI" id="CHEBI:30616"/>
    </ligand>
</feature>
<name>A0A9D1CW63_9FIRM</name>
<evidence type="ECO:0000256" key="7">
    <source>
        <dbReference type="ARBA" id="ARBA00022993"/>
    </source>
</evidence>
<dbReference type="PANTHER" id="PTHR21342:SF1">
    <property type="entry name" value="PHOSPHOPANTETHEINE ADENYLYLTRANSFERASE"/>
    <property type="match status" value="1"/>
</dbReference>
<dbReference type="NCBIfam" id="TIGR00125">
    <property type="entry name" value="cyt_tran_rel"/>
    <property type="match status" value="1"/>
</dbReference>
<dbReference type="NCBIfam" id="TIGR01510">
    <property type="entry name" value="coaD_prev_kdtB"/>
    <property type="match status" value="1"/>
</dbReference>
<reference evidence="11" key="1">
    <citation type="submission" date="2020-10" db="EMBL/GenBank/DDBJ databases">
        <authorList>
            <person name="Gilroy R."/>
        </authorList>
    </citation>
    <scope>NUCLEOTIDE SEQUENCE</scope>
    <source>
        <strain evidence="11">ChiSjej1B19-3389</strain>
    </source>
</reference>
<protein>
    <recommendedName>
        <fullName evidence="9">Phosphopantetheine adenylyltransferase</fullName>
        <ecNumber evidence="9">2.7.7.3</ecNumber>
    </recommendedName>
    <alternativeName>
        <fullName evidence="9">Dephospho-CoA pyrophosphorylase</fullName>
    </alternativeName>
    <alternativeName>
        <fullName evidence="9">Pantetheine-phosphate adenylyltransferase</fullName>
        <shortName evidence="9">PPAT</shortName>
    </alternativeName>
</protein>
<dbReference type="Pfam" id="PF01467">
    <property type="entry name" value="CTP_transf_like"/>
    <property type="match status" value="1"/>
</dbReference>
<dbReference type="GO" id="GO:0004595">
    <property type="term" value="F:pantetheine-phosphate adenylyltransferase activity"/>
    <property type="evidence" value="ECO:0007669"/>
    <property type="project" value="UniProtKB-UniRule"/>
</dbReference>
<comment type="subunit">
    <text evidence="9">Homohexamer.</text>
</comment>
<comment type="subcellular location">
    <subcellularLocation>
        <location evidence="9">Cytoplasm</location>
    </subcellularLocation>
</comment>
<comment type="pathway">
    <text evidence="9">Cofactor biosynthesis; coenzyme A biosynthesis; CoA from (R)-pantothenate: step 4/5.</text>
</comment>
<dbReference type="InterPro" id="IPR014729">
    <property type="entry name" value="Rossmann-like_a/b/a_fold"/>
</dbReference>
<comment type="cofactor">
    <cofactor evidence="9">
        <name>Mg(2+)</name>
        <dbReference type="ChEBI" id="CHEBI:18420"/>
    </cofactor>
</comment>
<keyword evidence="3 9" id="KW-0548">Nucleotidyltransferase</keyword>
<feature type="binding site" evidence="9">
    <location>
        <position position="42"/>
    </location>
    <ligand>
        <name>substrate</name>
    </ligand>
</feature>
<feature type="binding site" evidence="9">
    <location>
        <begin position="89"/>
        <end position="91"/>
    </location>
    <ligand>
        <name>ATP</name>
        <dbReference type="ChEBI" id="CHEBI:30616"/>
    </ligand>
</feature>
<reference evidence="11" key="2">
    <citation type="journal article" date="2021" name="PeerJ">
        <title>Extensive microbial diversity within the chicken gut microbiome revealed by metagenomics and culture.</title>
        <authorList>
            <person name="Gilroy R."/>
            <person name="Ravi A."/>
            <person name="Getino M."/>
            <person name="Pursley I."/>
            <person name="Horton D.L."/>
            <person name="Alikhan N.F."/>
            <person name="Baker D."/>
            <person name="Gharbi K."/>
            <person name="Hall N."/>
            <person name="Watson M."/>
            <person name="Adriaenssens E.M."/>
            <person name="Foster-Nyarko E."/>
            <person name="Jarju S."/>
            <person name="Secka A."/>
            <person name="Antonio M."/>
            <person name="Oren A."/>
            <person name="Chaudhuri R.R."/>
            <person name="La Ragione R."/>
            <person name="Hildebrand F."/>
            <person name="Pallen M.J."/>
        </authorList>
    </citation>
    <scope>NUCLEOTIDE SEQUENCE</scope>
    <source>
        <strain evidence="11">ChiSjej1B19-3389</strain>
    </source>
</reference>
<keyword evidence="7 9" id="KW-0173">Coenzyme A biosynthesis</keyword>